<dbReference type="Proteomes" id="UP000315235">
    <property type="component" value="Unassembled WGS sequence"/>
</dbReference>
<name>A0A553H4D0_9PSED</name>
<dbReference type="EMBL" id="VJOY01000001">
    <property type="protein sequence ID" value="TRX76601.1"/>
    <property type="molecule type" value="Genomic_DNA"/>
</dbReference>
<keyword evidence="3" id="KW-1185">Reference proteome</keyword>
<dbReference type="AlphaFoldDB" id="A0A553H4D0"/>
<proteinExistence type="predicted"/>
<feature type="chain" id="PRO_5022188769" description="DUF1795 domain-containing protein" evidence="1">
    <location>
        <begin position="22"/>
        <end position="196"/>
    </location>
</feature>
<keyword evidence="1" id="KW-0732">Signal</keyword>
<evidence type="ECO:0000313" key="3">
    <source>
        <dbReference type="Proteomes" id="UP000315235"/>
    </source>
</evidence>
<evidence type="ECO:0008006" key="4">
    <source>
        <dbReference type="Google" id="ProtNLM"/>
    </source>
</evidence>
<evidence type="ECO:0000313" key="2">
    <source>
        <dbReference type="EMBL" id="TRX76601.1"/>
    </source>
</evidence>
<feature type="signal peptide" evidence="1">
    <location>
        <begin position="1"/>
        <end position="21"/>
    </location>
</feature>
<reference evidence="2 3" key="1">
    <citation type="submission" date="2019-07" db="EMBL/GenBank/DDBJ databases">
        <title>Pseudomonas mangiferae sp. nov., isolated from bark of mango tree in Thailand.</title>
        <authorList>
            <person name="Srisuk N."/>
            <person name="Anurat P."/>
        </authorList>
    </citation>
    <scope>NUCLEOTIDE SEQUENCE [LARGE SCALE GENOMIC DNA]</scope>
    <source>
        <strain evidence="2 3">DMKU_BBB3-04</strain>
    </source>
</reference>
<gene>
    <name evidence="2" type="ORF">FM069_00840</name>
</gene>
<comment type="caution">
    <text evidence="2">The sequence shown here is derived from an EMBL/GenBank/DDBJ whole genome shotgun (WGS) entry which is preliminary data.</text>
</comment>
<evidence type="ECO:0000256" key="1">
    <source>
        <dbReference type="SAM" id="SignalP"/>
    </source>
</evidence>
<protein>
    <recommendedName>
        <fullName evidence="4">DUF1795 domain-containing protein</fullName>
    </recommendedName>
</protein>
<accession>A0A553H4D0</accession>
<sequence length="196" mass="21576">MRLRHPALLAALALCCTQVWANEPAACTFRAPSPADTDYINLGSLNVIPVPTVALSGARVATFGRDLTVKLSDGKTLDFQVETSKTLQVSGLQVNELPGLIASGDYPKDLSAEHRTFIDEMRHSLETIVTTERPCRLVSTDGKRSAYIYHADDNGKETWLLQMVTDGRSDSYTGLVARDFSKEQFERIVLQGAFLK</sequence>
<dbReference type="RefSeq" id="WP_143486232.1">
    <property type="nucleotide sequence ID" value="NZ_VJOY01000001.1"/>
</dbReference>
<organism evidence="2 3">
    <name type="scientific">Pseudomonas mangiferae</name>
    <dbReference type="NCBI Taxonomy" id="2593654"/>
    <lineage>
        <taxon>Bacteria</taxon>
        <taxon>Pseudomonadati</taxon>
        <taxon>Pseudomonadota</taxon>
        <taxon>Gammaproteobacteria</taxon>
        <taxon>Pseudomonadales</taxon>
        <taxon>Pseudomonadaceae</taxon>
        <taxon>Pseudomonas</taxon>
    </lineage>
</organism>